<dbReference type="EMBL" id="LAJE02000176">
    <property type="protein sequence ID" value="OEO30946.1"/>
    <property type="molecule type" value="Genomic_DNA"/>
</dbReference>
<gene>
    <name evidence="1" type="ORF">VW23_018675</name>
</gene>
<comment type="caution">
    <text evidence="1">The sequence shown here is derived from an EMBL/GenBank/DDBJ whole genome shotgun (WGS) entry which is preliminary data.</text>
</comment>
<proteinExistence type="predicted"/>
<sequence length="60" mass="6594">MLAEVMKVTGATTKKAAVEEALLRVAKTHRLRKMINEMTGKGWNGDLDEMRGGLSVIHAK</sequence>
<evidence type="ECO:0008006" key="3">
    <source>
        <dbReference type="Google" id="ProtNLM"/>
    </source>
</evidence>
<accession>A0A1E5XQS0</accession>
<reference evidence="1 2" key="1">
    <citation type="journal article" date="2015" name="Genome Announc.">
        <title>Genome Assemblies of Three Soil-Associated Devosia species: D. insulae, D. limi, and D. soli.</title>
        <authorList>
            <person name="Hassan Y.I."/>
            <person name="Lepp D."/>
            <person name="Zhou T."/>
        </authorList>
    </citation>
    <scope>NUCLEOTIDE SEQUENCE [LARGE SCALE GENOMIC DNA]</scope>
    <source>
        <strain evidence="1 2">DS-56</strain>
    </source>
</reference>
<dbReference type="Proteomes" id="UP000095463">
    <property type="component" value="Unassembled WGS sequence"/>
</dbReference>
<dbReference type="Pfam" id="PF09957">
    <property type="entry name" value="VapB_antitoxin"/>
    <property type="match status" value="1"/>
</dbReference>
<evidence type="ECO:0000313" key="2">
    <source>
        <dbReference type="Proteomes" id="UP000095463"/>
    </source>
</evidence>
<protein>
    <recommendedName>
        <fullName evidence="3">Transcription regulator of the Arc/MetJ class</fullName>
    </recommendedName>
</protein>
<keyword evidence="2" id="KW-1185">Reference proteome</keyword>
<organism evidence="1 2">
    <name type="scientific">Devosia insulae DS-56</name>
    <dbReference type="NCBI Taxonomy" id="1116389"/>
    <lineage>
        <taxon>Bacteria</taxon>
        <taxon>Pseudomonadati</taxon>
        <taxon>Pseudomonadota</taxon>
        <taxon>Alphaproteobacteria</taxon>
        <taxon>Hyphomicrobiales</taxon>
        <taxon>Devosiaceae</taxon>
        <taxon>Devosia</taxon>
    </lineage>
</organism>
<evidence type="ECO:0000313" key="1">
    <source>
        <dbReference type="EMBL" id="OEO30946.1"/>
    </source>
</evidence>
<name>A0A1E5XQS0_9HYPH</name>
<dbReference type="AlphaFoldDB" id="A0A1E5XQS0"/>
<dbReference type="InterPro" id="IPR019239">
    <property type="entry name" value="VapB_antitoxin"/>
</dbReference>